<protein>
    <submittedName>
        <fullName evidence="2">Uncharacterized protein</fullName>
    </submittedName>
</protein>
<name>A0ABX6YLE4_9MICO</name>
<keyword evidence="3" id="KW-1185">Reference proteome</keyword>
<gene>
    <name evidence="2" type="ORF">HCR76_06050</name>
</gene>
<dbReference type="RefSeq" id="WP_166989149.1">
    <property type="nucleotide sequence ID" value="NZ_CP061169.1"/>
</dbReference>
<dbReference type="Proteomes" id="UP000662814">
    <property type="component" value="Chromosome"/>
</dbReference>
<reference evidence="2 3" key="1">
    <citation type="submission" date="2020-12" db="EMBL/GenBank/DDBJ databases">
        <title>Microbacterium sp. HY060.</title>
        <authorList>
            <person name="Zhou J."/>
        </authorList>
    </citation>
    <scope>NUCLEOTIDE SEQUENCE [LARGE SCALE GENOMIC DNA]</scope>
    <source>
        <strain evidence="2 3">HY60</strain>
    </source>
</reference>
<dbReference type="EMBL" id="CP061169">
    <property type="protein sequence ID" value="QPZ39613.1"/>
    <property type="molecule type" value="Genomic_DNA"/>
</dbReference>
<proteinExistence type="predicted"/>
<feature type="compositionally biased region" description="Basic and acidic residues" evidence="1">
    <location>
        <begin position="1"/>
        <end position="13"/>
    </location>
</feature>
<feature type="region of interest" description="Disordered" evidence="1">
    <location>
        <begin position="1"/>
        <end position="78"/>
    </location>
</feature>
<evidence type="ECO:0000256" key="1">
    <source>
        <dbReference type="SAM" id="MobiDB-lite"/>
    </source>
</evidence>
<evidence type="ECO:0000313" key="2">
    <source>
        <dbReference type="EMBL" id="QPZ39613.1"/>
    </source>
</evidence>
<accession>A0ABX6YLE4</accession>
<sequence length="78" mass="8670">MSTAEEPVRRQESAEQSTDLQQPQVSGSELASFRSWLPVATPTEGQPYKTMKELKEHPPSDRPHVVHPCGIDSHGSLF</sequence>
<feature type="compositionally biased region" description="Basic and acidic residues" evidence="1">
    <location>
        <begin position="50"/>
        <end position="64"/>
    </location>
</feature>
<feature type="compositionally biased region" description="Polar residues" evidence="1">
    <location>
        <begin position="14"/>
        <end position="29"/>
    </location>
</feature>
<evidence type="ECO:0000313" key="3">
    <source>
        <dbReference type="Proteomes" id="UP000662814"/>
    </source>
</evidence>
<organism evidence="2 3">
    <name type="scientific">Paramicrobacterium chengjingii</name>
    <dbReference type="NCBI Taxonomy" id="2769067"/>
    <lineage>
        <taxon>Bacteria</taxon>
        <taxon>Bacillati</taxon>
        <taxon>Actinomycetota</taxon>
        <taxon>Actinomycetes</taxon>
        <taxon>Micrococcales</taxon>
        <taxon>Microbacteriaceae</taxon>
        <taxon>Paramicrobacterium</taxon>
    </lineage>
</organism>